<evidence type="ECO:0000313" key="3">
    <source>
        <dbReference type="Proteomes" id="UP000031443"/>
    </source>
</evidence>
<dbReference type="Proteomes" id="UP000031443">
    <property type="component" value="Unassembled WGS sequence"/>
</dbReference>
<gene>
    <name evidence="2" type="ORF">UY3_09430</name>
</gene>
<feature type="region of interest" description="Disordered" evidence="1">
    <location>
        <begin position="241"/>
        <end position="268"/>
    </location>
</feature>
<feature type="region of interest" description="Disordered" evidence="1">
    <location>
        <begin position="111"/>
        <end position="131"/>
    </location>
</feature>
<reference evidence="3" key="1">
    <citation type="journal article" date="2013" name="Nat. Genet.">
        <title>The draft genomes of soft-shell turtle and green sea turtle yield insights into the development and evolution of the turtle-specific body plan.</title>
        <authorList>
            <person name="Wang Z."/>
            <person name="Pascual-Anaya J."/>
            <person name="Zadissa A."/>
            <person name="Li W."/>
            <person name="Niimura Y."/>
            <person name="Huang Z."/>
            <person name="Li C."/>
            <person name="White S."/>
            <person name="Xiong Z."/>
            <person name="Fang D."/>
            <person name="Wang B."/>
            <person name="Ming Y."/>
            <person name="Chen Y."/>
            <person name="Zheng Y."/>
            <person name="Kuraku S."/>
            <person name="Pignatelli M."/>
            <person name="Herrero J."/>
            <person name="Beal K."/>
            <person name="Nozawa M."/>
            <person name="Li Q."/>
            <person name="Wang J."/>
            <person name="Zhang H."/>
            <person name="Yu L."/>
            <person name="Shigenobu S."/>
            <person name="Wang J."/>
            <person name="Liu J."/>
            <person name="Flicek P."/>
            <person name="Searle S."/>
            <person name="Wang J."/>
            <person name="Kuratani S."/>
            <person name="Yin Y."/>
            <person name="Aken B."/>
            <person name="Zhang G."/>
            <person name="Irie N."/>
        </authorList>
    </citation>
    <scope>NUCLEOTIDE SEQUENCE [LARGE SCALE GENOMIC DNA]</scope>
</reference>
<evidence type="ECO:0000313" key="2">
    <source>
        <dbReference type="EMBL" id="EMP33446.1"/>
    </source>
</evidence>
<accession>M7B673</accession>
<dbReference type="EMBL" id="KB536131">
    <property type="protein sequence ID" value="EMP33446.1"/>
    <property type="molecule type" value="Genomic_DNA"/>
</dbReference>
<organism evidence="2 3">
    <name type="scientific">Chelonia mydas</name>
    <name type="common">Green sea-turtle</name>
    <name type="synonym">Chelonia agassizi</name>
    <dbReference type="NCBI Taxonomy" id="8469"/>
    <lineage>
        <taxon>Eukaryota</taxon>
        <taxon>Metazoa</taxon>
        <taxon>Chordata</taxon>
        <taxon>Craniata</taxon>
        <taxon>Vertebrata</taxon>
        <taxon>Euteleostomi</taxon>
        <taxon>Archelosauria</taxon>
        <taxon>Testudinata</taxon>
        <taxon>Testudines</taxon>
        <taxon>Cryptodira</taxon>
        <taxon>Durocryptodira</taxon>
        <taxon>Americhelydia</taxon>
        <taxon>Chelonioidea</taxon>
        <taxon>Cheloniidae</taxon>
        <taxon>Chelonia</taxon>
    </lineage>
</organism>
<name>M7B673_CHEMY</name>
<sequence>MEDFRNIADETFPSFLGNSLNSNTSGILENVTISSNLGLPVAASTVARNKTSCDNRPLTHVEWSSPAPSEQASPDVRMPSMPEASQAARDVMFMPVPGALLMSAPRSRGKLPLGSMQSPPAQYQSRSRVPDAVHRPATVRGRVHVDCPRCRPDCLSGYHPSGTLGIARPQKVNIDGTAAGVANGPSLREGTAVGHGRCLPARTPSPSLRQDIAALGVDCQHLAVAGPPIKAICGAAVTVGTGPPRRDRGPEADVDPGTAAPPGPETAADLTPAQLPFVAVLRLARPANQNSWPCWCQGRCSGTEHCGCRNGTSGHRGLRRSPWWELARWPELRKYRRPPSPDT</sequence>
<keyword evidence="3" id="KW-1185">Reference proteome</keyword>
<proteinExistence type="predicted"/>
<feature type="compositionally biased region" description="Polar residues" evidence="1">
    <location>
        <begin position="115"/>
        <end position="127"/>
    </location>
</feature>
<dbReference type="AlphaFoldDB" id="M7B673"/>
<feature type="region of interest" description="Disordered" evidence="1">
    <location>
        <begin position="56"/>
        <end position="82"/>
    </location>
</feature>
<protein>
    <submittedName>
        <fullName evidence="2">Uncharacterized protein</fullName>
    </submittedName>
</protein>
<evidence type="ECO:0000256" key="1">
    <source>
        <dbReference type="SAM" id="MobiDB-lite"/>
    </source>
</evidence>